<dbReference type="AlphaFoldDB" id="A0A8S2ZVX6"/>
<proteinExistence type="predicted"/>
<organism evidence="2 3">
    <name type="scientific">Rotaria magnacalcarata</name>
    <dbReference type="NCBI Taxonomy" id="392030"/>
    <lineage>
        <taxon>Eukaryota</taxon>
        <taxon>Metazoa</taxon>
        <taxon>Spiralia</taxon>
        <taxon>Gnathifera</taxon>
        <taxon>Rotifera</taxon>
        <taxon>Eurotatoria</taxon>
        <taxon>Bdelloidea</taxon>
        <taxon>Philodinida</taxon>
        <taxon>Philodinidae</taxon>
        <taxon>Rotaria</taxon>
    </lineage>
</organism>
<dbReference type="Proteomes" id="UP000681720">
    <property type="component" value="Unassembled WGS sequence"/>
</dbReference>
<accession>A0A8S2ZVX6</accession>
<evidence type="ECO:0000313" key="2">
    <source>
        <dbReference type="EMBL" id="CAF4676533.1"/>
    </source>
</evidence>
<dbReference type="EMBL" id="CAJOBJ010121143">
    <property type="protein sequence ID" value="CAF4676533.1"/>
    <property type="molecule type" value="Genomic_DNA"/>
</dbReference>
<protein>
    <submittedName>
        <fullName evidence="2">Uncharacterized protein</fullName>
    </submittedName>
</protein>
<comment type="caution">
    <text evidence="2">The sequence shown here is derived from an EMBL/GenBank/DDBJ whole genome shotgun (WGS) entry which is preliminary data.</text>
</comment>
<reference evidence="2" key="1">
    <citation type="submission" date="2021-02" db="EMBL/GenBank/DDBJ databases">
        <authorList>
            <person name="Nowell W R."/>
        </authorList>
    </citation>
    <scope>NUCLEOTIDE SEQUENCE</scope>
</reference>
<evidence type="ECO:0000313" key="3">
    <source>
        <dbReference type="Proteomes" id="UP000681720"/>
    </source>
</evidence>
<name>A0A8S2ZVX6_9BILA</name>
<dbReference type="EMBL" id="CAJOBI010114406">
    <property type="protein sequence ID" value="CAF4648163.1"/>
    <property type="molecule type" value="Genomic_DNA"/>
</dbReference>
<dbReference type="Proteomes" id="UP000676336">
    <property type="component" value="Unassembled WGS sequence"/>
</dbReference>
<evidence type="ECO:0000313" key="1">
    <source>
        <dbReference type="EMBL" id="CAF4648163.1"/>
    </source>
</evidence>
<feature type="non-terminal residue" evidence="2">
    <location>
        <position position="64"/>
    </location>
</feature>
<sequence length="64" mass="7663">MNIDDLVLYPVSLHSNSKKHQEQKRRRPLITSDRTQYQLPEFLGIINIQHTEYYYPLPYAFPGK</sequence>
<gene>
    <name evidence="2" type="ORF">GIL414_LOCUS42103</name>
    <name evidence="1" type="ORF">SMN809_LOCUS40982</name>
</gene>